<gene>
    <name evidence="1" type="ORF">GO499_00360</name>
</gene>
<keyword evidence="2" id="KW-1185">Reference proteome</keyword>
<dbReference type="Proteomes" id="UP000464495">
    <property type="component" value="Chromosome"/>
</dbReference>
<reference evidence="1 2" key="1">
    <citation type="submission" date="2019-12" db="EMBL/GenBank/DDBJ databases">
        <title>Complete genome sequence of Algicella marina strain 9Alg 56(T) isolated from the red alga Tichocarpus crinitus.</title>
        <authorList>
            <person name="Kim S.-G."/>
            <person name="Nedashkovskaya O.I."/>
        </authorList>
    </citation>
    <scope>NUCLEOTIDE SEQUENCE [LARGE SCALE GENOMIC DNA]</scope>
    <source>
        <strain evidence="1 2">9Alg 56</strain>
    </source>
</reference>
<sequence>MRWVITIALIVGFAGAALPGPQQMVLPEAFGFEEVAPAVFAPPSMTDDARRRALAALDAGETVVEAWFGRPFTRPMVVLCPGDSCDAAFGDNGRRGAAYGSFAVRLGDSGMTPVIAAHEFTHTELKREVGLLRVAAGAFPAWFDEGLAVLVSGDTRFDAPVPKAVLADLRARDAWWQWDALVEAHGSRVAYAGATTLVEEILDEIGRTGVLAVVSRMAEGAGFADALAAVRGG</sequence>
<accession>A0A6P1STI3</accession>
<proteinExistence type="predicted"/>
<dbReference type="RefSeq" id="WP_161860314.1">
    <property type="nucleotide sequence ID" value="NZ_CP046620.1"/>
</dbReference>
<organism evidence="1 2">
    <name type="scientific">Algicella marina</name>
    <dbReference type="NCBI Taxonomy" id="2683284"/>
    <lineage>
        <taxon>Bacteria</taxon>
        <taxon>Pseudomonadati</taxon>
        <taxon>Pseudomonadota</taxon>
        <taxon>Alphaproteobacteria</taxon>
        <taxon>Rhodobacterales</taxon>
        <taxon>Paracoccaceae</taxon>
        <taxon>Algicella</taxon>
    </lineage>
</organism>
<name>A0A6P1STI3_9RHOB</name>
<dbReference type="EMBL" id="CP046620">
    <property type="protein sequence ID" value="QHQ33738.1"/>
    <property type="molecule type" value="Genomic_DNA"/>
</dbReference>
<evidence type="ECO:0008006" key="3">
    <source>
        <dbReference type="Google" id="ProtNLM"/>
    </source>
</evidence>
<dbReference type="AlphaFoldDB" id="A0A6P1STI3"/>
<evidence type="ECO:0000313" key="2">
    <source>
        <dbReference type="Proteomes" id="UP000464495"/>
    </source>
</evidence>
<protein>
    <recommendedName>
        <fullName evidence="3">Peptidase MA-like domain-containing protein</fullName>
    </recommendedName>
</protein>
<evidence type="ECO:0000313" key="1">
    <source>
        <dbReference type="EMBL" id="QHQ33738.1"/>
    </source>
</evidence>
<dbReference type="KEGG" id="amaq:GO499_00360"/>